<keyword evidence="2" id="KW-1185">Reference proteome</keyword>
<reference evidence="1 2" key="1">
    <citation type="submission" date="2016-11" db="EMBL/GenBank/DDBJ databases">
        <title>Whole genomes of Flavobacteriaceae.</title>
        <authorList>
            <person name="Stine C."/>
            <person name="Li C."/>
            <person name="Tadesse D."/>
        </authorList>
    </citation>
    <scope>NUCLEOTIDE SEQUENCE [LARGE SCALE GENOMIC DNA]</scope>
    <source>
        <strain evidence="1 2">DSM 15937</strain>
    </source>
</reference>
<comment type="caution">
    <text evidence="1">The sequence shown here is derived from an EMBL/GenBank/DDBJ whole genome shotgun (WGS) entry which is preliminary data.</text>
</comment>
<evidence type="ECO:0000313" key="2">
    <source>
        <dbReference type="Proteomes" id="UP000198382"/>
    </source>
</evidence>
<proteinExistence type="predicted"/>
<dbReference type="EMBL" id="MUGV01000018">
    <property type="protein sequence ID" value="OXA79009.1"/>
    <property type="molecule type" value="Genomic_DNA"/>
</dbReference>
<gene>
    <name evidence="1" type="ORF">B0A65_10670</name>
</gene>
<sequence>MVISKIILEMIWIIDFFDFIFAEENLKREFQKTTTISKYNTTYKMAFNKNIYNEQLLNPGSDLGCLTIQVHEHRQ</sequence>
<evidence type="ECO:0000313" key="1">
    <source>
        <dbReference type="EMBL" id="OXA79009.1"/>
    </source>
</evidence>
<accession>A0ABX4BQ27</accession>
<name>A0ABX4BQ27_FLAFR</name>
<organism evidence="1 2">
    <name type="scientific">Flavobacterium frigidimaris</name>
    <dbReference type="NCBI Taxonomy" id="262320"/>
    <lineage>
        <taxon>Bacteria</taxon>
        <taxon>Pseudomonadati</taxon>
        <taxon>Bacteroidota</taxon>
        <taxon>Flavobacteriia</taxon>
        <taxon>Flavobacteriales</taxon>
        <taxon>Flavobacteriaceae</taxon>
        <taxon>Flavobacterium</taxon>
    </lineage>
</organism>
<dbReference type="Proteomes" id="UP000198382">
    <property type="component" value="Unassembled WGS sequence"/>
</dbReference>
<protein>
    <submittedName>
        <fullName evidence="1">Uncharacterized protein</fullName>
    </submittedName>
</protein>